<dbReference type="PANTHER" id="PTHR23011:SF28">
    <property type="entry name" value="CYCLIC NUCLEOTIDE-BINDING DOMAIN CONTAINING PROTEIN"/>
    <property type="match status" value="1"/>
</dbReference>
<evidence type="ECO:0000313" key="4">
    <source>
        <dbReference type="Proteomes" id="UP000739411"/>
    </source>
</evidence>
<proteinExistence type="predicted"/>
<organism evidence="3 4">
    <name type="scientific">Candidatus Dechloromonas phosphorivorans</name>
    <dbReference type="NCBI Taxonomy" id="2899244"/>
    <lineage>
        <taxon>Bacteria</taxon>
        <taxon>Pseudomonadati</taxon>
        <taxon>Pseudomonadota</taxon>
        <taxon>Betaproteobacteria</taxon>
        <taxon>Rhodocyclales</taxon>
        <taxon>Azonexaceae</taxon>
        <taxon>Dechloromonas</taxon>
    </lineage>
</organism>
<dbReference type="CDD" id="cd00038">
    <property type="entry name" value="CAP_ED"/>
    <property type="match status" value="1"/>
</dbReference>
<name>A0A935MY26_9RHOO</name>
<dbReference type="PROSITE" id="PS00888">
    <property type="entry name" value="CNMP_BINDING_1"/>
    <property type="match status" value="1"/>
</dbReference>
<dbReference type="InterPro" id="IPR000595">
    <property type="entry name" value="cNMP-bd_dom"/>
</dbReference>
<dbReference type="InterPro" id="IPR001763">
    <property type="entry name" value="Rhodanese-like_dom"/>
</dbReference>
<dbReference type="EMBL" id="JADJMS010000005">
    <property type="protein sequence ID" value="MBK7414021.1"/>
    <property type="molecule type" value="Genomic_DNA"/>
</dbReference>
<dbReference type="InterPro" id="IPR036873">
    <property type="entry name" value="Rhodanese-like_dom_sf"/>
</dbReference>
<dbReference type="PANTHER" id="PTHR23011">
    <property type="entry name" value="CYCLIC NUCLEOTIDE-BINDING DOMAIN CONTAINING PROTEIN"/>
    <property type="match status" value="1"/>
</dbReference>
<dbReference type="SUPFAM" id="SSF52821">
    <property type="entry name" value="Rhodanese/Cell cycle control phosphatase"/>
    <property type="match status" value="1"/>
</dbReference>
<sequence length="268" mass="29217">MVGGCDMANWPIGYQTVLPVSSKAITEVEIVRVDFDLLDIMMTWDELAAAGSKTPTAGEEPADWSTMTGAFNVQALTSGCLSQLPAAHIHELFQRFECIKTKRGQVLIRDGDLGDSYYMIESGRCEVTKLVGGAQVILAQLRAGDSFGEEALVSETCRNATVTMKTDGTLLRLAKPDFIELLRTPLLHTVEWADAEQRVASGQALWLDVRYAAEFGQDGLPGALNIPLNEIVYCHSGRRSSAAAFLLAQYGLNAFWLRDGLVAEKVQS</sequence>
<dbReference type="InterPro" id="IPR018490">
    <property type="entry name" value="cNMP-bd_dom_sf"/>
</dbReference>
<evidence type="ECO:0000313" key="3">
    <source>
        <dbReference type="EMBL" id="MBK7414021.1"/>
    </source>
</evidence>
<accession>A0A935MY26</accession>
<dbReference type="CDD" id="cd00158">
    <property type="entry name" value="RHOD"/>
    <property type="match status" value="1"/>
</dbReference>
<dbReference type="Gene3D" id="3.40.250.10">
    <property type="entry name" value="Rhodanese-like domain"/>
    <property type="match status" value="2"/>
</dbReference>
<gene>
    <name evidence="3" type="ORF">IPJ38_01785</name>
</gene>
<evidence type="ECO:0000259" key="1">
    <source>
        <dbReference type="PROSITE" id="PS50042"/>
    </source>
</evidence>
<dbReference type="Gene3D" id="2.60.120.10">
    <property type="entry name" value="Jelly Rolls"/>
    <property type="match status" value="1"/>
</dbReference>
<dbReference type="AlphaFoldDB" id="A0A935MY26"/>
<dbReference type="SMART" id="SM00100">
    <property type="entry name" value="cNMP"/>
    <property type="match status" value="1"/>
</dbReference>
<feature type="domain" description="Cyclic nucleotide-binding" evidence="1">
    <location>
        <begin position="80"/>
        <end position="182"/>
    </location>
</feature>
<dbReference type="PROSITE" id="PS50206">
    <property type="entry name" value="RHODANESE_3"/>
    <property type="match status" value="1"/>
</dbReference>
<dbReference type="InterPro" id="IPR018488">
    <property type="entry name" value="cNMP-bd_CS"/>
</dbReference>
<dbReference type="PROSITE" id="PS50042">
    <property type="entry name" value="CNMP_BINDING_3"/>
    <property type="match status" value="1"/>
</dbReference>
<evidence type="ECO:0000259" key="2">
    <source>
        <dbReference type="PROSITE" id="PS50206"/>
    </source>
</evidence>
<protein>
    <submittedName>
        <fullName evidence="3">Cyclic nucleotide-binding domain-containing protein</fullName>
    </submittedName>
</protein>
<comment type="caution">
    <text evidence="3">The sequence shown here is derived from an EMBL/GenBank/DDBJ whole genome shotgun (WGS) entry which is preliminary data.</text>
</comment>
<feature type="domain" description="Rhodanese" evidence="2">
    <location>
        <begin position="200"/>
        <end position="265"/>
    </location>
</feature>
<dbReference type="Pfam" id="PF00027">
    <property type="entry name" value="cNMP_binding"/>
    <property type="match status" value="1"/>
</dbReference>
<dbReference type="InterPro" id="IPR014710">
    <property type="entry name" value="RmlC-like_jellyroll"/>
</dbReference>
<dbReference type="SUPFAM" id="SSF51206">
    <property type="entry name" value="cAMP-binding domain-like"/>
    <property type="match status" value="1"/>
</dbReference>
<dbReference type="Proteomes" id="UP000739411">
    <property type="component" value="Unassembled WGS sequence"/>
</dbReference>
<reference evidence="3 4" key="1">
    <citation type="submission" date="2020-10" db="EMBL/GenBank/DDBJ databases">
        <title>Connecting structure to function with the recovery of over 1000 high-quality activated sludge metagenome-assembled genomes encoding full-length rRNA genes using long-read sequencing.</title>
        <authorList>
            <person name="Singleton C.M."/>
            <person name="Petriglieri F."/>
            <person name="Kristensen J.M."/>
            <person name="Kirkegaard R.H."/>
            <person name="Michaelsen T.Y."/>
            <person name="Andersen M.H."/>
            <person name="Karst S.M."/>
            <person name="Dueholm M.S."/>
            <person name="Nielsen P.H."/>
            <person name="Albertsen M."/>
        </authorList>
    </citation>
    <scope>NUCLEOTIDE SEQUENCE [LARGE SCALE GENOMIC DNA]</scope>
    <source>
        <strain evidence="3">EsbW_18-Q3-R4-48_BATAC.463</strain>
    </source>
</reference>
<dbReference type="SMART" id="SM00450">
    <property type="entry name" value="RHOD"/>
    <property type="match status" value="1"/>
</dbReference>